<proteinExistence type="predicted"/>
<dbReference type="InterPro" id="IPR009081">
    <property type="entry name" value="PP-bd_ACP"/>
</dbReference>
<dbReference type="SMART" id="SM00822">
    <property type="entry name" value="PKS_KR"/>
    <property type="match status" value="1"/>
</dbReference>
<dbReference type="PANTHER" id="PTHR43775:SF51">
    <property type="entry name" value="INACTIVE PHENOLPHTHIOCEROL SYNTHESIS POLYKETIDE SYNTHASE TYPE I PKS1-RELATED"/>
    <property type="match status" value="1"/>
</dbReference>
<dbReference type="SUPFAM" id="SSF53901">
    <property type="entry name" value="Thiolase-like"/>
    <property type="match status" value="1"/>
</dbReference>
<dbReference type="SUPFAM" id="SSF52151">
    <property type="entry name" value="FabD/lysophospholipase-like"/>
    <property type="match status" value="1"/>
</dbReference>
<dbReference type="InterPro" id="IPR013968">
    <property type="entry name" value="PKS_KR"/>
</dbReference>
<dbReference type="InterPro" id="IPR016035">
    <property type="entry name" value="Acyl_Trfase/lysoPLipase"/>
</dbReference>
<dbReference type="InterPro" id="IPR050091">
    <property type="entry name" value="PKS_NRPS_Biosynth_Enz"/>
</dbReference>
<dbReference type="InterPro" id="IPR014030">
    <property type="entry name" value="Ketoacyl_synth_N"/>
</dbReference>
<name>A0A1H8B7M6_9BACT</name>
<evidence type="ECO:0000256" key="2">
    <source>
        <dbReference type="ARBA" id="ARBA00022553"/>
    </source>
</evidence>
<dbReference type="InterPro" id="IPR020841">
    <property type="entry name" value="PKS_Beta-ketoAc_synthase_dom"/>
</dbReference>
<dbReference type="Gene3D" id="1.10.1200.10">
    <property type="entry name" value="ACP-like"/>
    <property type="match status" value="1"/>
</dbReference>
<dbReference type="InterPro" id="IPR057326">
    <property type="entry name" value="KR_dom"/>
</dbReference>
<evidence type="ECO:0000259" key="5">
    <source>
        <dbReference type="PROSITE" id="PS52004"/>
    </source>
</evidence>
<evidence type="ECO:0000313" key="6">
    <source>
        <dbReference type="EMBL" id="SEM78078.1"/>
    </source>
</evidence>
<dbReference type="Pfam" id="PF22621">
    <property type="entry name" value="CurL-like_PKS_C"/>
    <property type="match status" value="1"/>
</dbReference>
<dbReference type="InterPro" id="IPR036736">
    <property type="entry name" value="ACP-like_sf"/>
</dbReference>
<dbReference type="Pfam" id="PF00698">
    <property type="entry name" value="Acyl_transf_1"/>
    <property type="match status" value="1"/>
</dbReference>
<dbReference type="SUPFAM" id="SSF51735">
    <property type="entry name" value="NAD(P)-binding Rossmann-fold domains"/>
    <property type="match status" value="2"/>
</dbReference>
<sequence length="1430" mass="158927">MKKDIAIIGMSGRFPKSGNIETFWNNLLAEKELIHFFTDRELEEKGMDQKKRERANYVKVSSFVTGTDEFDYPLFKYTIHEARVMNPQTRMMHQLVWEALEDAACNVELYNKKVGIFLGANKDLGWSFHSTVTKTEHVDDLTKRKMANPNFMASLISYKLNFKGPCYFIDTACSTSLSTAHLACRSLLLNECGVAVVGGIRLLSEEDTGYIYQEGTIMSKDGHNRSFDSNSSGTVPCDGAGVVILKRVEDAIKDNDHIYAVIRGSAMNNDGNDKAGYTMPSVNGQAECIRLAHKIAGVTPAEISYVETHGTGTRIGDPIEIEALNKAFNNDRLHKCAIGTIKSNMGHADEAAGIAGLIKTTLALKHRMLPASLHYQSPNITIPFSEGPFYVNKATTEWQPVNNAPLVAGVSSLGIGGTNVHMVLQEAPEARKGKARKGHQLIRYSANTAAALERYEAKLLHFLQQKKDISLADVAYTLQTGRKHFDYGRYIIAKDNEELVTTLQAGKIKTYTVKPKSRIVFMFSGQGSQYVNMGKHLYEEHALFREIMDNGFARLQELKGIDYKKVLFTEGEEINETFYTQPVLFLFEYALAQLLMSFGIHPSHMIGHSLGEYVAATISGVFSLDDALKVVSARAALMAGVAAGDMISVGTSLQKISKTLINGTAIAAVNAHDSFVLSGTRQEMTSIKEQLIAEEISFIALKTSHAFHSGMMEVIIDDFEKVLNSIQLNKPVIPVISNLTGEVLTAEQATSPAYWSGHILGTVQFEKGIKQLIAMDHTLFIEVGPGRTLATFFKKSQNPALENAVLTTIKHPKEQVEDDWFLANFLGNLGMHGITVNWDNYYGAQLPSKRSIPTYAFEPYKVPAKVSIEEALLNKEAANRSSRQIRDAFYLPSWKQQPVKPATDATFAAKENYLVLSDGSAFCEQLISKVKAGNKKVVEVRKGDVDHEDLAIHLKTLQQVADVIVYAWDLDNEHTNHHAYNAAFNNLLQLVNGLELMETADPKKIIFLSNRNYAVTGAEHIRTFNQHAATLLNVLAQERAHVYATVIDLDLDHYSIDAITGEFEDAAKYSQVAFRNNRRWAPYYEPLPVTDERKPFIKQQGTYLVTGHLDDIEYTLAAHLLTEYRANVIILSPEPQHQKGAQLYEKLAALPGKIVFVHAEITAANIEKLVTQYGPINGVIHTAKHTSAGAIAFANDITAETIEQHFAPRVNGLLQIDSFFKNRPVDFITVISSLSSFLGGISYGAYAAAATLMDNLALHARQTKTKWSVINIDRVHKEEPWIQEQELIAVLYGSFLYTGAEQIIVSKRDIHNLQAAPVQESAKTGISVEMNRNQLRSSYKAPENETETRLVNLFGELFGMQGIGMEDDFFELGGDSLKAVVLINRLKKEMGIEITIAEMFANKTAYDLSLLVTEKKWLGEAKHRVNELII</sequence>
<dbReference type="Pfam" id="PF02801">
    <property type="entry name" value="Ketoacyl-synt_C"/>
    <property type="match status" value="1"/>
</dbReference>
<dbReference type="Pfam" id="PF00109">
    <property type="entry name" value="ketoacyl-synt"/>
    <property type="match status" value="1"/>
</dbReference>
<evidence type="ECO:0000313" key="7">
    <source>
        <dbReference type="Proteomes" id="UP000198984"/>
    </source>
</evidence>
<dbReference type="Gene3D" id="3.40.47.10">
    <property type="match status" value="1"/>
</dbReference>
<dbReference type="GO" id="GO:0004312">
    <property type="term" value="F:fatty acid synthase activity"/>
    <property type="evidence" value="ECO:0007669"/>
    <property type="project" value="TreeGrafter"/>
</dbReference>
<dbReference type="SMART" id="SM00825">
    <property type="entry name" value="PKS_KS"/>
    <property type="match status" value="1"/>
</dbReference>
<keyword evidence="1" id="KW-0596">Phosphopantetheine</keyword>
<dbReference type="SMART" id="SM00827">
    <property type="entry name" value="PKS_AT"/>
    <property type="match status" value="1"/>
</dbReference>
<dbReference type="InterPro" id="IPR014043">
    <property type="entry name" value="Acyl_transferase_dom"/>
</dbReference>
<dbReference type="Proteomes" id="UP000198984">
    <property type="component" value="Unassembled WGS sequence"/>
</dbReference>
<dbReference type="InterPro" id="IPR001227">
    <property type="entry name" value="Ac_transferase_dom_sf"/>
</dbReference>
<dbReference type="Gene3D" id="3.40.50.720">
    <property type="entry name" value="NAD(P)-binding Rossmann-like Domain"/>
    <property type="match status" value="1"/>
</dbReference>
<dbReference type="InterPro" id="IPR016039">
    <property type="entry name" value="Thiolase-like"/>
</dbReference>
<dbReference type="OrthoDB" id="9778690at2"/>
<dbReference type="InterPro" id="IPR014031">
    <property type="entry name" value="Ketoacyl_synth_C"/>
</dbReference>
<dbReference type="PROSITE" id="PS52004">
    <property type="entry name" value="KS3_2"/>
    <property type="match status" value="1"/>
</dbReference>
<keyword evidence="7" id="KW-1185">Reference proteome</keyword>
<evidence type="ECO:0000256" key="1">
    <source>
        <dbReference type="ARBA" id="ARBA00022450"/>
    </source>
</evidence>
<organism evidence="6 7">
    <name type="scientific">Chitinophaga rupis</name>
    <dbReference type="NCBI Taxonomy" id="573321"/>
    <lineage>
        <taxon>Bacteria</taxon>
        <taxon>Pseudomonadati</taxon>
        <taxon>Bacteroidota</taxon>
        <taxon>Chitinophagia</taxon>
        <taxon>Chitinophagales</taxon>
        <taxon>Chitinophagaceae</taxon>
        <taxon>Chitinophaga</taxon>
    </lineage>
</organism>
<dbReference type="Pfam" id="PF00550">
    <property type="entry name" value="PP-binding"/>
    <property type="match status" value="1"/>
</dbReference>
<feature type="domain" description="Ketosynthase family 3 (KS3)" evidence="5">
    <location>
        <begin position="2"/>
        <end position="426"/>
    </location>
</feature>
<dbReference type="CDD" id="cd00833">
    <property type="entry name" value="PKS"/>
    <property type="match status" value="1"/>
</dbReference>
<keyword evidence="2" id="KW-0597">Phosphoprotein</keyword>
<dbReference type="Gene3D" id="3.40.366.10">
    <property type="entry name" value="Malonyl-Coenzyme A Acyl Carrier Protein, domain 2"/>
    <property type="match status" value="1"/>
</dbReference>
<gene>
    <name evidence="6" type="ORF">SAMN04488505_106125</name>
</gene>
<accession>A0A1H8B7M6</accession>
<evidence type="ECO:0000259" key="4">
    <source>
        <dbReference type="PROSITE" id="PS50075"/>
    </source>
</evidence>
<dbReference type="InterPro" id="IPR036291">
    <property type="entry name" value="NAD(P)-bd_dom_sf"/>
</dbReference>
<dbReference type="PROSITE" id="PS50075">
    <property type="entry name" value="CARRIER"/>
    <property type="match status" value="1"/>
</dbReference>
<dbReference type="RefSeq" id="WP_089917449.1">
    <property type="nucleotide sequence ID" value="NZ_FOBB01000006.1"/>
</dbReference>
<dbReference type="SUPFAM" id="SSF47336">
    <property type="entry name" value="ACP-like"/>
    <property type="match status" value="1"/>
</dbReference>
<dbReference type="EMBL" id="FOBB01000006">
    <property type="protein sequence ID" value="SEM78078.1"/>
    <property type="molecule type" value="Genomic_DNA"/>
</dbReference>
<dbReference type="Pfam" id="PF08659">
    <property type="entry name" value="KR"/>
    <property type="match status" value="1"/>
</dbReference>
<dbReference type="PANTHER" id="PTHR43775">
    <property type="entry name" value="FATTY ACID SYNTHASE"/>
    <property type="match status" value="1"/>
</dbReference>
<keyword evidence="3 6" id="KW-0808">Transferase</keyword>
<evidence type="ECO:0000256" key="3">
    <source>
        <dbReference type="ARBA" id="ARBA00022679"/>
    </source>
</evidence>
<dbReference type="Gene3D" id="3.30.70.3290">
    <property type="match status" value="1"/>
</dbReference>
<protein>
    <submittedName>
        <fullName evidence="6">Acyl transferase domain-containing protein</fullName>
    </submittedName>
</protein>
<dbReference type="Gene3D" id="3.30.70.250">
    <property type="entry name" value="Malonyl-CoA ACP transacylase, ACP-binding"/>
    <property type="match status" value="1"/>
</dbReference>
<feature type="domain" description="Carrier" evidence="4">
    <location>
        <begin position="1341"/>
        <end position="1416"/>
    </location>
</feature>
<dbReference type="STRING" id="573321.SAMN04488505_106125"/>
<reference evidence="6 7" key="1">
    <citation type="submission" date="2016-10" db="EMBL/GenBank/DDBJ databases">
        <authorList>
            <person name="de Groot N.N."/>
        </authorList>
    </citation>
    <scope>NUCLEOTIDE SEQUENCE [LARGE SCALE GENOMIC DNA]</scope>
    <source>
        <strain evidence="6 7">DSM 21039</strain>
    </source>
</reference>
<dbReference type="GO" id="GO:0006633">
    <property type="term" value="P:fatty acid biosynthetic process"/>
    <property type="evidence" value="ECO:0007669"/>
    <property type="project" value="TreeGrafter"/>
</dbReference>